<dbReference type="Proteomes" id="UP000053328">
    <property type="component" value="Unassembled WGS sequence"/>
</dbReference>
<keyword evidence="4" id="KW-0560">Oxidoreductase</keyword>
<dbReference type="SUPFAM" id="SSF51395">
    <property type="entry name" value="FMN-linked oxidoreductases"/>
    <property type="match status" value="1"/>
</dbReference>
<reference evidence="6 7" key="1">
    <citation type="submission" date="2015-01" db="EMBL/GenBank/DDBJ databases">
        <title>The Genome Sequence of Exophiala spinifera CBS89968.</title>
        <authorList>
            <consortium name="The Broad Institute Genomics Platform"/>
            <person name="Cuomo C."/>
            <person name="de Hoog S."/>
            <person name="Gorbushina A."/>
            <person name="Stielow B."/>
            <person name="Teixiera M."/>
            <person name="Abouelleil A."/>
            <person name="Chapman S.B."/>
            <person name="Priest M."/>
            <person name="Young S.K."/>
            <person name="Wortman J."/>
            <person name="Nusbaum C."/>
            <person name="Birren B."/>
        </authorList>
    </citation>
    <scope>NUCLEOTIDE SEQUENCE [LARGE SCALE GENOMIC DNA]</scope>
    <source>
        <strain evidence="6 7">CBS 89968</strain>
    </source>
</reference>
<dbReference type="CDD" id="cd04733">
    <property type="entry name" value="OYE_like_2_FMN"/>
    <property type="match status" value="1"/>
</dbReference>
<dbReference type="EMBL" id="KN847495">
    <property type="protein sequence ID" value="KIW16372.1"/>
    <property type="molecule type" value="Genomic_DNA"/>
</dbReference>
<organism evidence="6 7">
    <name type="scientific">Exophiala spinifera</name>
    <dbReference type="NCBI Taxonomy" id="91928"/>
    <lineage>
        <taxon>Eukaryota</taxon>
        <taxon>Fungi</taxon>
        <taxon>Dikarya</taxon>
        <taxon>Ascomycota</taxon>
        <taxon>Pezizomycotina</taxon>
        <taxon>Eurotiomycetes</taxon>
        <taxon>Chaetothyriomycetidae</taxon>
        <taxon>Chaetothyriales</taxon>
        <taxon>Herpotrichiellaceae</taxon>
        <taxon>Exophiala</taxon>
    </lineage>
</organism>
<dbReference type="GeneID" id="27333506"/>
<dbReference type="GO" id="GO:0016491">
    <property type="term" value="F:oxidoreductase activity"/>
    <property type="evidence" value="ECO:0007669"/>
    <property type="project" value="UniProtKB-KW"/>
</dbReference>
<gene>
    <name evidence="6" type="ORF">PV08_06423</name>
</gene>
<evidence type="ECO:0000256" key="4">
    <source>
        <dbReference type="ARBA" id="ARBA00023002"/>
    </source>
</evidence>
<evidence type="ECO:0000259" key="5">
    <source>
        <dbReference type="Pfam" id="PF00724"/>
    </source>
</evidence>
<accession>A0A0D1ZUB2</accession>
<evidence type="ECO:0000313" key="6">
    <source>
        <dbReference type="EMBL" id="KIW16372.1"/>
    </source>
</evidence>
<dbReference type="STRING" id="91928.A0A0D1ZUB2"/>
<dbReference type="RefSeq" id="XP_016236588.1">
    <property type="nucleotide sequence ID" value="XM_016380761.1"/>
</dbReference>
<evidence type="ECO:0000256" key="3">
    <source>
        <dbReference type="ARBA" id="ARBA00022643"/>
    </source>
</evidence>
<dbReference type="InterPro" id="IPR013785">
    <property type="entry name" value="Aldolase_TIM"/>
</dbReference>
<feature type="domain" description="NADH:flavin oxidoreductase/NADH oxidase N-terminal" evidence="5">
    <location>
        <begin position="101"/>
        <end position="364"/>
    </location>
</feature>
<dbReference type="OrthoDB" id="1663137at2759"/>
<sequence>MSRRVASETSDPSLLAQPLHFEFSGKVAPNRFMKASMTERLSSWDPENFEARGIPGAEIHRVYERWGAGGLGHILTGNIMLEYDQLEAAGNLIIPPGAPFEGDRFDGFRKLATLAKKHGSLITGQVCHPGREVDERIQKHPVSASDIQLEGKVLGMQFAKPHSASPQEIKTIVEEFTHSAIYLAKAGFDGIELHAAHGYLLGQFLSLTTNRRTDEYGGSLRNRARIILEIAAAIRSRLGSGSGFILGIKVNSVEFQSGGFTVEEARELCAMLENAEFDFVELSGGTYQSMAFHHQRESTKKREAFFMEFADMIVPTLTKTKTYITGGFKTVGGMTKALETVDGVGLARALCQEFDLARNILEGRVTGVIQPLVDQDDFFLTNVIAGSQMRQVAKGQEPMDMSKPENVPTFMQALAEWSRKNEEDKLTMSLYGYVDLDV</sequence>
<evidence type="ECO:0000256" key="2">
    <source>
        <dbReference type="ARBA" id="ARBA00022630"/>
    </source>
</evidence>
<name>A0A0D1ZUB2_9EURO</name>
<proteinExistence type="inferred from homology"/>
<protein>
    <recommendedName>
        <fullName evidence="5">NADH:flavin oxidoreductase/NADH oxidase N-terminal domain-containing protein</fullName>
    </recommendedName>
</protein>
<dbReference type="Gene3D" id="3.20.20.70">
    <property type="entry name" value="Aldolase class I"/>
    <property type="match status" value="1"/>
</dbReference>
<dbReference type="HOGENOM" id="CLU_012153_6_3_1"/>
<dbReference type="GO" id="GO:0010181">
    <property type="term" value="F:FMN binding"/>
    <property type="evidence" value="ECO:0007669"/>
    <property type="project" value="InterPro"/>
</dbReference>
<comment type="similarity">
    <text evidence="1">Belongs to the NADH:flavin oxidoreductase/NADH oxidase family.</text>
</comment>
<dbReference type="PANTHER" id="PTHR43656:SF5">
    <property type="entry name" value="NADH:FLAVIN OXIDOREDUCTASE_NADH OXIDASE N-TERMINAL DOMAIN-CONTAINING PROTEIN"/>
    <property type="match status" value="1"/>
</dbReference>
<keyword evidence="3" id="KW-0288">FMN</keyword>
<keyword evidence="7" id="KW-1185">Reference proteome</keyword>
<dbReference type="VEuPathDB" id="FungiDB:PV08_06423"/>
<evidence type="ECO:0000256" key="1">
    <source>
        <dbReference type="ARBA" id="ARBA00005979"/>
    </source>
</evidence>
<dbReference type="InterPro" id="IPR001155">
    <property type="entry name" value="OxRdtase_FMN_N"/>
</dbReference>
<dbReference type="Pfam" id="PF00724">
    <property type="entry name" value="Oxidored_FMN"/>
    <property type="match status" value="1"/>
</dbReference>
<dbReference type="PANTHER" id="PTHR43656">
    <property type="entry name" value="BINDING OXIDOREDUCTASE, PUTATIVE (AFU_ORTHOLOGUE AFUA_2G08260)-RELATED"/>
    <property type="match status" value="1"/>
</dbReference>
<keyword evidence="2" id="KW-0285">Flavoprotein</keyword>
<dbReference type="InterPro" id="IPR051799">
    <property type="entry name" value="NADH_flavin_oxidoreductase"/>
</dbReference>
<evidence type="ECO:0000313" key="7">
    <source>
        <dbReference type="Proteomes" id="UP000053328"/>
    </source>
</evidence>
<dbReference type="AlphaFoldDB" id="A0A0D1ZUB2"/>